<evidence type="ECO:0000313" key="2">
    <source>
        <dbReference type="EMBL" id="MFC4564344.1"/>
    </source>
</evidence>
<comment type="caution">
    <text evidence="2">The sequence shown here is derived from an EMBL/GenBank/DDBJ whole genome shotgun (WGS) entry which is preliminary data.</text>
</comment>
<dbReference type="RefSeq" id="WP_378577370.1">
    <property type="nucleotide sequence ID" value="NZ_JBHSFQ010000023.1"/>
</dbReference>
<reference evidence="3" key="1">
    <citation type="journal article" date="2019" name="Int. J. Syst. Evol. Microbiol.">
        <title>The Global Catalogue of Microorganisms (GCM) 10K type strain sequencing project: providing services to taxonomists for standard genome sequencing and annotation.</title>
        <authorList>
            <consortium name="The Broad Institute Genomics Platform"/>
            <consortium name="The Broad Institute Genome Sequencing Center for Infectious Disease"/>
            <person name="Wu L."/>
            <person name="Ma J."/>
        </authorList>
    </citation>
    <scope>NUCLEOTIDE SEQUENCE [LARGE SCALE GENOMIC DNA]</scope>
    <source>
        <strain evidence="3">XZYJ18</strain>
    </source>
</reference>
<keyword evidence="1" id="KW-1133">Transmembrane helix</keyword>
<sequence>MKRCVRTRHLPVRIATGAFILGTGLDKKAADDEAAQQLHGFAASAYPVVNKVDPRTFTRLVAAGEITLGTALLLPVVPTLLAGVGLTAFSAGLLGLYLRIPGMRREGSLLPTEQGLSVAQDVWLLGAGLSLVVDAVTDRGR</sequence>
<feature type="transmembrane region" description="Helical" evidence="1">
    <location>
        <begin position="80"/>
        <end position="98"/>
    </location>
</feature>
<name>A0ABV9DZN7_9ACTN</name>
<accession>A0ABV9DZN7</accession>
<keyword evidence="1" id="KW-0472">Membrane</keyword>
<keyword evidence="3" id="KW-1185">Reference proteome</keyword>
<evidence type="ECO:0008006" key="4">
    <source>
        <dbReference type="Google" id="ProtNLM"/>
    </source>
</evidence>
<dbReference type="EMBL" id="JBHSFQ010000023">
    <property type="protein sequence ID" value="MFC4564344.1"/>
    <property type="molecule type" value="Genomic_DNA"/>
</dbReference>
<dbReference type="Proteomes" id="UP001595923">
    <property type="component" value="Unassembled WGS sequence"/>
</dbReference>
<gene>
    <name evidence="2" type="ORF">ACFO4E_20980</name>
</gene>
<keyword evidence="1" id="KW-0812">Transmembrane</keyword>
<evidence type="ECO:0000313" key="3">
    <source>
        <dbReference type="Proteomes" id="UP001595923"/>
    </source>
</evidence>
<proteinExistence type="predicted"/>
<evidence type="ECO:0000256" key="1">
    <source>
        <dbReference type="SAM" id="Phobius"/>
    </source>
</evidence>
<organism evidence="2 3">
    <name type="scientific">Nocardiopsis mangrovi</name>
    <dbReference type="NCBI Taxonomy" id="1179818"/>
    <lineage>
        <taxon>Bacteria</taxon>
        <taxon>Bacillati</taxon>
        <taxon>Actinomycetota</taxon>
        <taxon>Actinomycetes</taxon>
        <taxon>Streptosporangiales</taxon>
        <taxon>Nocardiopsidaceae</taxon>
        <taxon>Nocardiopsis</taxon>
    </lineage>
</organism>
<protein>
    <recommendedName>
        <fullName evidence="4">DoxX family membrane protein</fullName>
    </recommendedName>
</protein>